<sequence length="58" mass="6590">MIRVKEAIKASGLKQKFIANYVGITETYLSLLLKGQYDMSDDIKQRIMSLCNSIPVPR</sequence>
<name>A0A0F9HET5_9ZZZZ</name>
<organism evidence="1">
    <name type="scientific">marine sediment metagenome</name>
    <dbReference type="NCBI Taxonomy" id="412755"/>
    <lineage>
        <taxon>unclassified sequences</taxon>
        <taxon>metagenomes</taxon>
        <taxon>ecological metagenomes</taxon>
    </lineage>
</organism>
<reference evidence="1" key="1">
    <citation type="journal article" date="2015" name="Nature">
        <title>Complex archaea that bridge the gap between prokaryotes and eukaryotes.</title>
        <authorList>
            <person name="Spang A."/>
            <person name="Saw J.H."/>
            <person name="Jorgensen S.L."/>
            <person name="Zaremba-Niedzwiedzka K."/>
            <person name="Martijn J."/>
            <person name="Lind A.E."/>
            <person name="van Eijk R."/>
            <person name="Schleper C."/>
            <person name="Guy L."/>
            <person name="Ettema T.J."/>
        </authorList>
    </citation>
    <scope>NUCLEOTIDE SEQUENCE</scope>
</reference>
<gene>
    <name evidence="1" type="ORF">LCGC14_1710930</name>
</gene>
<dbReference type="Gene3D" id="1.10.260.40">
    <property type="entry name" value="lambda repressor-like DNA-binding domains"/>
    <property type="match status" value="1"/>
</dbReference>
<proteinExistence type="predicted"/>
<dbReference type="InterPro" id="IPR001387">
    <property type="entry name" value="Cro/C1-type_HTH"/>
</dbReference>
<accession>A0A0F9HET5</accession>
<protein>
    <recommendedName>
        <fullName evidence="2">HTH cro/C1-type domain-containing protein</fullName>
    </recommendedName>
</protein>
<dbReference type="CDD" id="cd00093">
    <property type="entry name" value="HTH_XRE"/>
    <property type="match status" value="1"/>
</dbReference>
<evidence type="ECO:0008006" key="2">
    <source>
        <dbReference type="Google" id="ProtNLM"/>
    </source>
</evidence>
<dbReference type="EMBL" id="LAZR01015257">
    <property type="protein sequence ID" value="KKM13961.1"/>
    <property type="molecule type" value="Genomic_DNA"/>
</dbReference>
<dbReference type="AlphaFoldDB" id="A0A0F9HET5"/>
<evidence type="ECO:0000313" key="1">
    <source>
        <dbReference type="EMBL" id="KKM13961.1"/>
    </source>
</evidence>
<dbReference type="InterPro" id="IPR010982">
    <property type="entry name" value="Lambda_DNA-bd_dom_sf"/>
</dbReference>
<dbReference type="SUPFAM" id="SSF47413">
    <property type="entry name" value="lambda repressor-like DNA-binding domains"/>
    <property type="match status" value="1"/>
</dbReference>
<comment type="caution">
    <text evidence="1">The sequence shown here is derived from an EMBL/GenBank/DDBJ whole genome shotgun (WGS) entry which is preliminary data.</text>
</comment>
<dbReference type="GO" id="GO:0003677">
    <property type="term" value="F:DNA binding"/>
    <property type="evidence" value="ECO:0007669"/>
    <property type="project" value="InterPro"/>
</dbReference>